<dbReference type="InterPro" id="IPR046342">
    <property type="entry name" value="CBS_dom_sf"/>
</dbReference>
<dbReference type="EMBL" id="JACXSI010000056">
    <property type="protein sequence ID" value="MBD3110165.1"/>
    <property type="molecule type" value="Genomic_DNA"/>
</dbReference>
<dbReference type="SUPFAM" id="SSF161093">
    <property type="entry name" value="MgtE membrane domain-like"/>
    <property type="match status" value="1"/>
</dbReference>
<dbReference type="PROSITE" id="PS51371">
    <property type="entry name" value="CBS"/>
    <property type="match status" value="2"/>
</dbReference>
<evidence type="ECO:0000256" key="2">
    <source>
        <dbReference type="ARBA" id="ARBA00009749"/>
    </source>
</evidence>
<dbReference type="InterPro" id="IPR038076">
    <property type="entry name" value="MgtE_N_sf"/>
</dbReference>
<comment type="similarity">
    <text evidence="2 9">Belongs to the SLC41A transporter family.</text>
</comment>
<evidence type="ECO:0000256" key="8">
    <source>
        <dbReference type="PROSITE-ProRule" id="PRU00703"/>
    </source>
</evidence>
<comment type="subunit">
    <text evidence="9">Homodimer.</text>
</comment>
<dbReference type="InterPro" id="IPR036739">
    <property type="entry name" value="SLC41_membr_dom_sf"/>
</dbReference>
<evidence type="ECO:0000313" key="11">
    <source>
        <dbReference type="EMBL" id="MBD3110165.1"/>
    </source>
</evidence>
<keyword evidence="4 9" id="KW-0812">Transmembrane</keyword>
<evidence type="ECO:0000313" key="12">
    <source>
        <dbReference type="Proteomes" id="UP000602076"/>
    </source>
</evidence>
<feature type="transmembrane region" description="Helical" evidence="9">
    <location>
        <begin position="290"/>
        <end position="307"/>
    </location>
</feature>
<dbReference type="InterPro" id="IPR006667">
    <property type="entry name" value="SLC41_membr_dom"/>
</dbReference>
<dbReference type="InterPro" id="IPR006668">
    <property type="entry name" value="Mg_transptr_MgtE_intracell_dom"/>
</dbReference>
<comment type="function">
    <text evidence="9">Acts as a magnesium transporter.</text>
</comment>
<dbReference type="Proteomes" id="UP000602076">
    <property type="component" value="Unassembled WGS sequence"/>
</dbReference>
<dbReference type="PANTHER" id="PTHR43773">
    <property type="entry name" value="MAGNESIUM TRANSPORTER MGTE"/>
    <property type="match status" value="1"/>
</dbReference>
<comment type="caution">
    <text evidence="11">The sequence shown here is derived from an EMBL/GenBank/DDBJ whole genome shotgun (WGS) entry which is preliminary data.</text>
</comment>
<proteinExistence type="inferred from homology"/>
<feature type="transmembrane region" description="Helical" evidence="9">
    <location>
        <begin position="429"/>
        <end position="455"/>
    </location>
</feature>
<protein>
    <recommendedName>
        <fullName evidence="9">Magnesium transporter MgtE</fullName>
    </recommendedName>
</protein>
<sequence>MNEIIEKDTHIDDDLLISALRDDQLDLFRQEFMELHSYDKAQFYSKLEGDYRSRIYQYLSPEEMAEVFENLEIDEEKYAEILSEMNPSYAADMLSHMSADNAVDVMNEIDKEQAVSYLTIMDDEAADEIKELLHYEEYTAGSIMTTELIAIPENQTVRSAMQILRKEAPDAEVIYYVYVIDDEKRLTGVISLRDLITNDDDTMISEIKSDRVVAVSVGDDQEEVARTMKDYDFLAVPVVDFQNHLLGIITVDDIMDVMDEEASDDYSKLAGVSDMDRVDRNPLIAAKKRLPWLVILLFLGLVTASLISRFESALEQKAILAIFIPLIGGMAGNSGTQALAVAVRGLATGDIEEQSKWRLIIREAGTGFITGATCGLTILLVIFVWQGDVVLGFLVGMSIMATIIVATLAGSLVPLLMHRLKIDPAVASGPFITTISDIISILIYFGMATMFMSYLL</sequence>
<accession>A0A927HBV5</accession>
<keyword evidence="6 9" id="KW-1133">Transmembrane helix</keyword>
<dbReference type="SMART" id="SM00116">
    <property type="entry name" value="CBS"/>
    <property type="match status" value="2"/>
</dbReference>
<dbReference type="Gene3D" id="1.10.357.20">
    <property type="entry name" value="SLC41 divalent cation transporters, integral membrane domain"/>
    <property type="match status" value="1"/>
</dbReference>
<dbReference type="GO" id="GO:0005886">
    <property type="term" value="C:plasma membrane"/>
    <property type="evidence" value="ECO:0007669"/>
    <property type="project" value="UniProtKB-SubCell"/>
</dbReference>
<reference evidence="11" key="1">
    <citation type="submission" date="2020-09" db="EMBL/GenBank/DDBJ databases">
        <title>Bacillus faecalis sp. nov., a moderately halophilic bacterium isolated from cow faeces.</title>
        <authorList>
            <person name="Jiang L."/>
            <person name="Lee J."/>
        </authorList>
    </citation>
    <scope>NUCLEOTIDE SEQUENCE</scope>
    <source>
        <strain evidence="11">AGMB 02131</strain>
    </source>
</reference>
<dbReference type="GO" id="GO:0015095">
    <property type="term" value="F:magnesium ion transmembrane transporter activity"/>
    <property type="evidence" value="ECO:0007669"/>
    <property type="project" value="UniProtKB-UniRule"/>
</dbReference>
<evidence type="ECO:0000256" key="3">
    <source>
        <dbReference type="ARBA" id="ARBA00022448"/>
    </source>
</evidence>
<dbReference type="GO" id="GO:0046872">
    <property type="term" value="F:metal ion binding"/>
    <property type="evidence" value="ECO:0007669"/>
    <property type="project" value="UniProtKB-KW"/>
</dbReference>
<evidence type="ECO:0000256" key="4">
    <source>
        <dbReference type="ARBA" id="ARBA00022692"/>
    </source>
</evidence>
<dbReference type="AlphaFoldDB" id="A0A927HBV5"/>
<dbReference type="InterPro" id="IPR000644">
    <property type="entry name" value="CBS_dom"/>
</dbReference>
<dbReference type="Pfam" id="PF03448">
    <property type="entry name" value="MgtE_N"/>
    <property type="match status" value="1"/>
</dbReference>
<dbReference type="Gene3D" id="1.25.60.10">
    <property type="entry name" value="MgtE N-terminal domain-like"/>
    <property type="match status" value="1"/>
</dbReference>
<keyword evidence="8" id="KW-0129">CBS domain</keyword>
<keyword evidence="9" id="KW-1003">Cell membrane</keyword>
<evidence type="ECO:0000256" key="6">
    <source>
        <dbReference type="ARBA" id="ARBA00022989"/>
    </source>
</evidence>
<comment type="subcellular location">
    <subcellularLocation>
        <location evidence="9">Cell membrane</location>
        <topology evidence="9">Multi-pass membrane protein</topology>
    </subcellularLocation>
    <subcellularLocation>
        <location evidence="1">Membrane</location>
        <topology evidence="1">Multi-pass membrane protein</topology>
    </subcellularLocation>
</comment>
<organism evidence="11 12">
    <name type="scientific">Peribacillus faecalis</name>
    <dbReference type="NCBI Taxonomy" id="2772559"/>
    <lineage>
        <taxon>Bacteria</taxon>
        <taxon>Bacillati</taxon>
        <taxon>Bacillota</taxon>
        <taxon>Bacilli</taxon>
        <taxon>Bacillales</taxon>
        <taxon>Bacillaceae</taxon>
        <taxon>Peribacillus</taxon>
    </lineage>
</organism>
<keyword evidence="7 9" id="KW-0472">Membrane</keyword>
<dbReference type="SUPFAM" id="SSF54631">
    <property type="entry name" value="CBS-domain pair"/>
    <property type="match status" value="1"/>
</dbReference>
<dbReference type="RefSeq" id="WP_190999702.1">
    <property type="nucleotide sequence ID" value="NZ_JACXSI010000056.1"/>
</dbReference>
<dbReference type="Gene3D" id="3.10.580.10">
    <property type="entry name" value="CBS-domain"/>
    <property type="match status" value="1"/>
</dbReference>
<dbReference type="NCBIfam" id="TIGR00400">
    <property type="entry name" value="mgtE"/>
    <property type="match status" value="1"/>
</dbReference>
<feature type="transmembrane region" description="Helical" evidence="9">
    <location>
        <begin position="391"/>
        <end position="417"/>
    </location>
</feature>
<evidence type="ECO:0000256" key="1">
    <source>
        <dbReference type="ARBA" id="ARBA00004141"/>
    </source>
</evidence>
<keyword evidence="3 9" id="KW-0813">Transport</keyword>
<feature type="transmembrane region" description="Helical" evidence="9">
    <location>
        <begin position="364"/>
        <end position="385"/>
    </location>
</feature>
<feature type="transmembrane region" description="Helical" evidence="9">
    <location>
        <begin position="319"/>
        <end position="343"/>
    </location>
</feature>
<dbReference type="Pfam" id="PF01769">
    <property type="entry name" value="MgtE"/>
    <property type="match status" value="1"/>
</dbReference>
<gene>
    <name evidence="11" type="primary">mgtE</name>
    <name evidence="11" type="ORF">IEO70_17675</name>
</gene>
<keyword evidence="5 9" id="KW-0460">Magnesium</keyword>
<name>A0A927HBV5_9BACI</name>
<feature type="domain" description="CBS" evidence="10">
    <location>
        <begin position="144"/>
        <end position="206"/>
    </location>
</feature>
<evidence type="ECO:0000256" key="7">
    <source>
        <dbReference type="ARBA" id="ARBA00023136"/>
    </source>
</evidence>
<evidence type="ECO:0000256" key="5">
    <source>
        <dbReference type="ARBA" id="ARBA00022842"/>
    </source>
</evidence>
<dbReference type="InterPro" id="IPR006669">
    <property type="entry name" value="MgtE_transporter"/>
</dbReference>
<feature type="domain" description="CBS" evidence="10">
    <location>
        <begin position="207"/>
        <end position="266"/>
    </location>
</feature>
<keyword evidence="12" id="KW-1185">Reference proteome</keyword>
<dbReference type="Pfam" id="PF00571">
    <property type="entry name" value="CBS"/>
    <property type="match status" value="2"/>
</dbReference>
<dbReference type="CDD" id="cd04606">
    <property type="entry name" value="CBS_pair_Mg_transporter"/>
    <property type="match status" value="1"/>
</dbReference>
<dbReference type="SUPFAM" id="SSF158791">
    <property type="entry name" value="MgtE N-terminal domain-like"/>
    <property type="match status" value="1"/>
</dbReference>
<evidence type="ECO:0000259" key="10">
    <source>
        <dbReference type="PROSITE" id="PS51371"/>
    </source>
</evidence>
<dbReference type="PANTHER" id="PTHR43773:SF1">
    <property type="entry name" value="MAGNESIUM TRANSPORTER MGTE"/>
    <property type="match status" value="1"/>
</dbReference>
<evidence type="ECO:0000256" key="9">
    <source>
        <dbReference type="RuleBase" id="RU362011"/>
    </source>
</evidence>
<keyword evidence="9" id="KW-0479">Metal-binding</keyword>
<dbReference type="SMART" id="SM00924">
    <property type="entry name" value="MgtE_N"/>
    <property type="match status" value="1"/>
</dbReference>